<keyword evidence="4" id="KW-1185">Reference proteome</keyword>
<comment type="caution">
    <text evidence="3">The sequence shown here is derived from an EMBL/GenBank/DDBJ whole genome shotgun (WGS) entry which is preliminary data.</text>
</comment>
<dbReference type="GeneID" id="22914446"/>
<feature type="non-terminal residue" evidence="3">
    <location>
        <position position="350"/>
    </location>
</feature>
<accession>A0A023B1V3</accession>
<protein>
    <recommendedName>
        <fullName evidence="5">Transmembrane protein</fullName>
    </recommendedName>
</protein>
<dbReference type="OrthoDB" id="10687310at2759"/>
<name>A0A023B1V3_GRENI</name>
<feature type="signal peptide" evidence="2">
    <location>
        <begin position="1"/>
        <end position="16"/>
    </location>
</feature>
<evidence type="ECO:0000313" key="4">
    <source>
        <dbReference type="Proteomes" id="UP000019763"/>
    </source>
</evidence>
<proteinExistence type="predicted"/>
<sequence>MVRRCCFLLWLPTIYAGDVEWSNGGKTKAKPSTAEFSTIDAKELKPIFEDGSVLFQSHNTLANGVNIPKQLGTLFRQFERTRNELGRYASVGMDALTSPTMVPGQQGRLPRLRGELLCNPELMDCASAGDLGAAIGEPILEVLHKSNLFRLGDQLFKQLQQVYEHATMGITDPLMDTLELEPLVQTLEHVYKTIGSNNIGFLKPKGQNPYTDTYRNAVDQVLFNSAERLGYTNLKGQQLLDTLEDYITCGAWRDCDGGKVTGNAKLRNPKPSSLIGQNADTVRVLQRTRELPLTEYLIHMFKKQNDPTSPVNSLAVDTSMQTADDTFPPSSNATDDIIKSQDQSQDQAQD</sequence>
<organism evidence="3 4">
    <name type="scientific">Gregarina niphandrodes</name>
    <name type="common">Septate eugregarine</name>
    <dbReference type="NCBI Taxonomy" id="110365"/>
    <lineage>
        <taxon>Eukaryota</taxon>
        <taxon>Sar</taxon>
        <taxon>Alveolata</taxon>
        <taxon>Apicomplexa</taxon>
        <taxon>Conoidasida</taxon>
        <taxon>Gregarinasina</taxon>
        <taxon>Eugregarinorida</taxon>
        <taxon>Gregarinidae</taxon>
        <taxon>Gregarina</taxon>
    </lineage>
</organism>
<feature type="compositionally biased region" description="Polar residues" evidence="1">
    <location>
        <begin position="306"/>
        <end position="334"/>
    </location>
</feature>
<dbReference type="RefSeq" id="XP_011132025.1">
    <property type="nucleotide sequence ID" value="XM_011133723.1"/>
</dbReference>
<evidence type="ECO:0008006" key="5">
    <source>
        <dbReference type="Google" id="ProtNLM"/>
    </source>
</evidence>
<dbReference type="EMBL" id="AFNH02000942">
    <property type="protein sequence ID" value="EZG50131.1"/>
    <property type="molecule type" value="Genomic_DNA"/>
</dbReference>
<gene>
    <name evidence="3" type="ORF">GNI_126410</name>
</gene>
<dbReference type="AlphaFoldDB" id="A0A023B1V3"/>
<evidence type="ECO:0000256" key="1">
    <source>
        <dbReference type="SAM" id="MobiDB-lite"/>
    </source>
</evidence>
<keyword evidence="2" id="KW-0732">Signal</keyword>
<dbReference type="VEuPathDB" id="CryptoDB:GNI_126410"/>
<reference evidence="3" key="1">
    <citation type="submission" date="2013-12" db="EMBL/GenBank/DDBJ databases">
        <authorList>
            <person name="Omoto C.K."/>
            <person name="Sibley D."/>
            <person name="Venepally P."/>
            <person name="Hadjithomas M."/>
            <person name="Karamycheva S."/>
            <person name="Brunk B."/>
            <person name="Roos D."/>
            <person name="Caler E."/>
            <person name="Lorenzi H."/>
        </authorList>
    </citation>
    <scope>NUCLEOTIDE SEQUENCE</scope>
</reference>
<feature type="compositionally biased region" description="Low complexity" evidence="1">
    <location>
        <begin position="340"/>
        <end position="350"/>
    </location>
</feature>
<dbReference type="eggNOG" id="ENOG502SZ8W">
    <property type="taxonomic scope" value="Eukaryota"/>
</dbReference>
<evidence type="ECO:0000256" key="2">
    <source>
        <dbReference type="SAM" id="SignalP"/>
    </source>
</evidence>
<evidence type="ECO:0000313" key="3">
    <source>
        <dbReference type="EMBL" id="EZG50131.1"/>
    </source>
</evidence>
<feature type="region of interest" description="Disordered" evidence="1">
    <location>
        <begin position="305"/>
        <end position="350"/>
    </location>
</feature>
<dbReference type="Proteomes" id="UP000019763">
    <property type="component" value="Unassembled WGS sequence"/>
</dbReference>
<feature type="chain" id="PRO_5001511495" description="Transmembrane protein" evidence="2">
    <location>
        <begin position="17"/>
        <end position="350"/>
    </location>
</feature>